<dbReference type="InterPro" id="IPR052754">
    <property type="entry name" value="NTPase_KAP_P-loop"/>
</dbReference>
<dbReference type="SUPFAM" id="SSF52540">
    <property type="entry name" value="P-loop containing nucleoside triphosphate hydrolases"/>
    <property type="match status" value="1"/>
</dbReference>
<dbReference type="InterPro" id="IPR011646">
    <property type="entry name" value="KAP_P-loop"/>
</dbReference>
<organism evidence="3 4">
    <name type="scientific">Mesobacillus persicus</name>
    <dbReference type="NCBI Taxonomy" id="930146"/>
    <lineage>
        <taxon>Bacteria</taxon>
        <taxon>Bacillati</taxon>
        <taxon>Bacillota</taxon>
        <taxon>Bacilli</taxon>
        <taxon>Bacillales</taxon>
        <taxon>Bacillaceae</taxon>
        <taxon>Mesobacillus</taxon>
    </lineage>
</organism>
<reference evidence="4" key="1">
    <citation type="submission" date="2016-10" db="EMBL/GenBank/DDBJ databases">
        <authorList>
            <person name="Varghese N."/>
            <person name="Submissions S."/>
        </authorList>
    </citation>
    <scope>NUCLEOTIDE SEQUENCE [LARGE SCALE GENOMIC DNA]</scope>
    <source>
        <strain evidence="4">B48,IBRC-M 10115,DSM 25386,CECT 8001</strain>
    </source>
</reference>
<dbReference type="Proteomes" id="UP000198553">
    <property type="component" value="Unassembled WGS sequence"/>
</dbReference>
<feature type="domain" description="AAA+ ATPase" evidence="2">
    <location>
        <begin position="177"/>
        <end position="405"/>
    </location>
</feature>
<dbReference type="Gene3D" id="3.40.50.300">
    <property type="entry name" value="P-loop containing nucleotide triphosphate hydrolases"/>
    <property type="match status" value="1"/>
</dbReference>
<feature type="transmembrane region" description="Helical" evidence="1">
    <location>
        <begin position="106"/>
        <end position="127"/>
    </location>
</feature>
<keyword evidence="1" id="KW-0472">Membrane</keyword>
<evidence type="ECO:0000256" key="1">
    <source>
        <dbReference type="SAM" id="Phobius"/>
    </source>
</evidence>
<keyword evidence="4" id="KW-1185">Reference proteome</keyword>
<dbReference type="OrthoDB" id="88903at2"/>
<evidence type="ECO:0000313" key="3">
    <source>
        <dbReference type="EMBL" id="SEN89410.1"/>
    </source>
</evidence>
<sequence>MERMKEIILQSSIVFILLIIIEKLLISSMNRISSYIESYWYFLPFLIVILFILLDEIRKRKVIKNTFRIPAFQLRADTIVISTLLAFLLYKVASNFEYAEGTLNRSLVYIGFAGGGYILWMVIRSIASYVHKKNKVKGLNEKLFLDYPIESDKDDQLDRSTFAKRISTVIGMRGYSEGLVIGLYGEWGSGKTSVLNLIENSLKDEVVFRFNPWFFENEKELIRQFFIQFGMAVRNKGGAEQSILLEKMLRIYGEKVASLKVNMGFASLSINNITSFFSEKSVSADTDIMELRELIIELLEKNGQGITVFIDDIDRLNRNETQTVFKLVKLIADFPYTAYILAFDDRLVAKSLANQYEDNSSQNKGDSFLEKIIQVPLHMPPADPAVLRSMVLSGIDRILELNQIELRKDEVHRFVSTWDRSIGHVISTPRMVKRYLNSLLFSIPLLNNEVNTVDQILIESLRVFYPDLYGFLRLNSDLFLTPGRSGSDDREKVKQYREKLQKVMQPYNKEERLALEILLQDLFPRTKLVFTDNTYYGHSWDRGWTKEQRICSSEYFDRFFKYTVPAGDVPDNWVKNLLTIVEEGQESEVQNEINKIIHQQGISRFIQKLRYIETSVPIYTARKLAETLVMLGSHYSRKDGAFGLVTTWNQAAILITNFMKRISKTERVDFSKHLLGIAQPLSFSKEILWWIHPSEKKNIDEVIHTEEEIVEIVPTLIKRIEIATVEIDFLDQYSTEQDVYGLLWIWKKWGTKGEVEGRIRSWFKEEKGVERFLCSFLSPSYNLETGIPHTRPFSKQEYDAVQALIPPDELYHQLEAKYECPADYIEDTDIENNSSYKRVAQQFMWIHRNQVGG</sequence>
<evidence type="ECO:0000313" key="4">
    <source>
        <dbReference type="Proteomes" id="UP000198553"/>
    </source>
</evidence>
<feature type="transmembrane region" description="Helical" evidence="1">
    <location>
        <begin position="38"/>
        <end position="54"/>
    </location>
</feature>
<dbReference type="InterPro" id="IPR003593">
    <property type="entry name" value="AAA+_ATPase"/>
</dbReference>
<evidence type="ECO:0000259" key="2">
    <source>
        <dbReference type="SMART" id="SM00382"/>
    </source>
</evidence>
<dbReference type="AlphaFoldDB" id="A0A1H8K8U4"/>
<accession>A0A1H8K8U4</accession>
<keyword evidence="1" id="KW-0812">Transmembrane</keyword>
<dbReference type="PANTHER" id="PTHR22674">
    <property type="entry name" value="NTPASE, KAP FAMILY P-LOOP DOMAIN-CONTAINING 1"/>
    <property type="match status" value="1"/>
</dbReference>
<name>A0A1H8K8U4_9BACI</name>
<dbReference type="EMBL" id="FOBW01000025">
    <property type="protein sequence ID" value="SEN89410.1"/>
    <property type="molecule type" value="Genomic_DNA"/>
</dbReference>
<dbReference type="PANTHER" id="PTHR22674:SF6">
    <property type="entry name" value="NTPASE KAP FAMILY P-LOOP DOMAIN-CONTAINING PROTEIN 1"/>
    <property type="match status" value="1"/>
</dbReference>
<dbReference type="InterPro" id="IPR027417">
    <property type="entry name" value="P-loop_NTPase"/>
</dbReference>
<protein>
    <submittedName>
        <fullName evidence="3">KAP family P-loop domain-containing protein</fullName>
    </submittedName>
</protein>
<dbReference type="Pfam" id="PF07693">
    <property type="entry name" value="KAP_NTPase"/>
    <property type="match status" value="1"/>
</dbReference>
<proteinExistence type="predicted"/>
<gene>
    <name evidence="3" type="ORF">SAMN05192533_12538</name>
</gene>
<feature type="transmembrane region" description="Helical" evidence="1">
    <location>
        <begin position="7"/>
        <end position="26"/>
    </location>
</feature>
<dbReference type="SMART" id="SM00382">
    <property type="entry name" value="AAA"/>
    <property type="match status" value="1"/>
</dbReference>
<keyword evidence="1" id="KW-1133">Transmembrane helix</keyword>